<gene>
    <name evidence="1" type="ORF">DFP86_12132</name>
</gene>
<comment type="caution">
    <text evidence="1">The sequence shown here is derived from an EMBL/GenBank/DDBJ whole genome shotgun (WGS) entry which is preliminary data.</text>
</comment>
<organism evidence="1 2">
    <name type="scientific">Paludibacterium purpuratum</name>
    <dbReference type="NCBI Taxonomy" id="1144873"/>
    <lineage>
        <taxon>Bacteria</taxon>
        <taxon>Pseudomonadati</taxon>
        <taxon>Pseudomonadota</taxon>
        <taxon>Betaproteobacteria</taxon>
        <taxon>Neisseriales</taxon>
        <taxon>Chromobacteriaceae</taxon>
        <taxon>Paludibacterium</taxon>
    </lineage>
</organism>
<evidence type="ECO:0008006" key="3">
    <source>
        <dbReference type="Google" id="ProtNLM"/>
    </source>
</evidence>
<sequence length="169" mass="17588">MNLYFFDTLSPRLARGAAALALPAARALILMACIGWTGWRLHPLLANQPASSLRDAQPDLVADAAQAANRHWFGVETPPVAPQLTVLGVFAPGQGARQPGFAIARHDGGDSALLTGQRVGDWQVMTIAPEGLTLALGRARQFYPLNRAATGGAAGVSSGAEAPPLGDDE</sequence>
<accession>A0A4R7AUS0</accession>
<dbReference type="EMBL" id="SNZP01000021">
    <property type="protein sequence ID" value="TDR70756.1"/>
    <property type="molecule type" value="Genomic_DNA"/>
</dbReference>
<reference evidence="1 2" key="1">
    <citation type="submission" date="2019-03" db="EMBL/GenBank/DDBJ databases">
        <title>Genomic Encyclopedia of Type Strains, Phase III (KMG-III): the genomes of soil and plant-associated and newly described type strains.</title>
        <authorList>
            <person name="Whitman W."/>
        </authorList>
    </citation>
    <scope>NUCLEOTIDE SEQUENCE [LARGE SCALE GENOMIC DNA]</scope>
    <source>
        <strain evidence="1 2">CECT 8976</strain>
    </source>
</reference>
<protein>
    <recommendedName>
        <fullName evidence="3">Type II secretion system protein GspC N-terminal domain-containing protein</fullName>
    </recommendedName>
</protein>
<keyword evidence="2" id="KW-1185">Reference proteome</keyword>
<dbReference type="Proteomes" id="UP000295611">
    <property type="component" value="Unassembled WGS sequence"/>
</dbReference>
<name>A0A4R7AUS0_9NEIS</name>
<evidence type="ECO:0000313" key="1">
    <source>
        <dbReference type="EMBL" id="TDR70756.1"/>
    </source>
</evidence>
<dbReference type="RefSeq" id="WP_133684141.1">
    <property type="nucleotide sequence ID" value="NZ_SNZP01000021.1"/>
</dbReference>
<proteinExistence type="predicted"/>
<evidence type="ECO:0000313" key="2">
    <source>
        <dbReference type="Proteomes" id="UP000295611"/>
    </source>
</evidence>
<dbReference type="AlphaFoldDB" id="A0A4R7AUS0"/>